<feature type="domain" description="Heterokaryon incompatibility" evidence="1">
    <location>
        <begin position="108"/>
        <end position="257"/>
    </location>
</feature>
<evidence type="ECO:0000313" key="2">
    <source>
        <dbReference type="EMBL" id="KAK8071610.1"/>
    </source>
</evidence>
<dbReference type="InterPro" id="IPR010730">
    <property type="entry name" value="HET"/>
</dbReference>
<sequence>MSARGTWGRQHFPCFHSKFVQSFGKGRPSKPKPALNIISVDTWSPETAELARSWLKDCFSNHDACARSISHTSTRILPRRIIKVENDSAQGLRARLMLSGSLTPDFQYLTLSHCWGTLKFTTLTRGNYDGFFQQIPVSDRTFNKTFRDAFNITLDLGYDYIWIDSLCIIQDSPGAADWNAECPQVGHIYANGVCNLSATGFADGPHGMINERNAQLLSPCPVKIPFYPVKYIVPNTSPFADEKMDHPLTSRGWVVQEHSLSLSTLHFEKTQTDMLAPSGSWASSSRPLQDTFYYRQWSRHQSRCLARVVEVDTTPAGTNQFGALIDGYLRLRGPALPQITSIDKSLIVSTDLPGGISMRFGIKFDGEVWSPSGKNQRKERFRPWLQSLCWLVLWADSGVAGLVLEQVETRSDGAFRRVGTFKQRGDPKQFDPPDGRVISPVSNLPTQEYLII</sequence>
<comment type="caution">
    <text evidence="2">The sequence shown here is derived from an EMBL/GenBank/DDBJ whole genome shotgun (WGS) entry which is preliminary data.</text>
</comment>
<gene>
    <name evidence="2" type="ORF">PG996_004958</name>
</gene>
<name>A0ABR1VK71_9PEZI</name>
<protein>
    <submittedName>
        <fullName evidence="2">HET-domain-containing protein</fullName>
    </submittedName>
</protein>
<dbReference type="PANTHER" id="PTHR33112:SF16">
    <property type="entry name" value="HETEROKARYON INCOMPATIBILITY DOMAIN-CONTAINING PROTEIN"/>
    <property type="match status" value="1"/>
</dbReference>
<dbReference type="Pfam" id="PF06985">
    <property type="entry name" value="HET"/>
    <property type="match status" value="1"/>
</dbReference>
<dbReference type="Proteomes" id="UP001446871">
    <property type="component" value="Unassembled WGS sequence"/>
</dbReference>
<evidence type="ECO:0000313" key="3">
    <source>
        <dbReference type="Proteomes" id="UP001446871"/>
    </source>
</evidence>
<organism evidence="2 3">
    <name type="scientific">Apiospora saccharicola</name>
    <dbReference type="NCBI Taxonomy" id="335842"/>
    <lineage>
        <taxon>Eukaryota</taxon>
        <taxon>Fungi</taxon>
        <taxon>Dikarya</taxon>
        <taxon>Ascomycota</taxon>
        <taxon>Pezizomycotina</taxon>
        <taxon>Sordariomycetes</taxon>
        <taxon>Xylariomycetidae</taxon>
        <taxon>Amphisphaeriales</taxon>
        <taxon>Apiosporaceae</taxon>
        <taxon>Apiospora</taxon>
    </lineage>
</organism>
<reference evidence="2 3" key="1">
    <citation type="submission" date="2023-01" db="EMBL/GenBank/DDBJ databases">
        <title>Analysis of 21 Apiospora genomes using comparative genomics revels a genus with tremendous synthesis potential of carbohydrate active enzymes and secondary metabolites.</title>
        <authorList>
            <person name="Sorensen T."/>
        </authorList>
    </citation>
    <scope>NUCLEOTIDE SEQUENCE [LARGE SCALE GENOMIC DNA]</scope>
    <source>
        <strain evidence="2 3">CBS 83171</strain>
    </source>
</reference>
<dbReference type="PANTHER" id="PTHR33112">
    <property type="entry name" value="DOMAIN PROTEIN, PUTATIVE-RELATED"/>
    <property type="match status" value="1"/>
</dbReference>
<proteinExistence type="predicted"/>
<accession>A0ABR1VK71</accession>
<evidence type="ECO:0000259" key="1">
    <source>
        <dbReference type="Pfam" id="PF06985"/>
    </source>
</evidence>
<keyword evidence="3" id="KW-1185">Reference proteome</keyword>
<dbReference type="EMBL" id="JAQQWM010000003">
    <property type="protein sequence ID" value="KAK8071610.1"/>
    <property type="molecule type" value="Genomic_DNA"/>
</dbReference>